<dbReference type="SUPFAM" id="SSF57535">
    <property type="entry name" value="Complement control module/SCR domain"/>
    <property type="match status" value="1"/>
</dbReference>
<evidence type="ECO:0000256" key="3">
    <source>
        <dbReference type="PROSITE-ProRule" id="PRU00121"/>
    </source>
</evidence>
<dbReference type="GO" id="GO:0005102">
    <property type="term" value="F:signaling receptor binding"/>
    <property type="evidence" value="ECO:0007669"/>
    <property type="project" value="TreeGrafter"/>
</dbReference>
<dbReference type="PROSITE" id="PS50070">
    <property type="entry name" value="KRINGLE_2"/>
    <property type="match status" value="1"/>
</dbReference>
<evidence type="ECO:0000256" key="4">
    <source>
        <dbReference type="PROSITE-ProRule" id="PRU00302"/>
    </source>
</evidence>
<dbReference type="InterPro" id="IPR035976">
    <property type="entry name" value="Sushi/SCR/CCP_sf"/>
</dbReference>
<accession>A0A8W8HXF8</accession>
<feature type="disulfide bond" evidence="3">
    <location>
        <begin position="241"/>
        <end position="264"/>
    </location>
</feature>
<feature type="domain" description="Kringle" evidence="5">
    <location>
        <begin position="198"/>
        <end position="269"/>
    </location>
</feature>
<keyword evidence="1 3" id="KW-0420">Kringle</keyword>
<dbReference type="InterPro" id="IPR013806">
    <property type="entry name" value="Kringle-like"/>
</dbReference>
<dbReference type="Gene3D" id="2.10.70.10">
    <property type="entry name" value="Complement Module, domain 1"/>
    <property type="match status" value="1"/>
</dbReference>
<evidence type="ECO:0000259" key="5">
    <source>
        <dbReference type="PROSITE" id="PS50070"/>
    </source>
</evidence>
<dbReference type="SUPFAM" id="SSF57440">
    <property type="entry name" value="Kringle-like"/>
    <property type="match status" value="1"/>
</dbReference>
<reference evidence="7" key="1">
    <citation type="submission" date="2022-08" db="UniProtKB">
        <authorList>
            <consortium name="EnsemblMetazoa"/>
        </authorList>
    </citation>
    <scope>IDENTIFICATION</scope>
    <source>
        <strain evidence="7">05x7-T-G4-1.051#20</strain>
    </source>
</reference>
<keyword evidence="8" id="KW-1185">Reference proteome</keyword>
<organism evidence="7 8">
    <name type="scientific">Magallana gigas</name>
    <name type="common">Pacific oyster</name>
    <name type="synonym">Crassostrea gigas</name>
    <dbReference type="NCBI Taxonomy" id="29159"/>
    <lineage>
        <taxon>Eukaryota</taxon>
        <taxon>Metazoa</taxon>
        <taxon>Spiralia</taxon>
        <taxon>Lophotrochozoa</taxon>
        <taxon>Mollusca</taxon>
        <taxon>Bivalvia</taxon>
        <taxon>Autobranchia</taxon>
        <taxon>Pteriomorphia</taxon>
        <taxon>Ostreida</taxon>
        <taxon>Ostreoidea</taxon>
        <taxon>Ostreidae</taxon>
        <taxon>Magallana</taxon>
    </lineage>
</organism>
<protein>
    <recommendedName>
        <fullName evidence="9">Plasminogen</fullName>
    </recommendedName>
</protein>
<sequence length="270" mass="30039">MDFKNLILMIWIASVRSGRRLIGYEFRRESPIGQKQCLKLCSVHTDCLSINFSKNQLLCELNSQSETATVKVMENTSETDDFIYISRNSFSQETISLAGACGNTPCPLGQSCISSTTGGLSCTVSRCFGEPQPVHYGYSASLPGNLHNGGFFSSESYVGEKRNYTCANGTVPVGGNQVMCLANGQWEKPQFICQVCTETSDPKGEQYWGTVNVTVTGKTCQRWETTTPHSHSFLTFEENFCRNPDQTSRPWCYTVDPSVRWELCEIPVCT</sequence>
<evidence type="ECO:0000256" key="2">
    <source>
        <dbReference type="ARBA" id="ARBA00023157"/>
    </source>
</evidence>
<keyword evidence="4" id="KW-0768">Sushi</keyword>
<dbReference type="PANTHER" id="PTHR24261">
    <property type="entry name" value="PLASMINOGEN-RELATED"/>
    <property type="match status" value="1"/>
</dbReference>
<dbReference type="GO" id="GO:0004175">
    <property type="term" value="F:endopeptidase activity"/>
    <property type="evidence" value="ECO:0007669"/>
    <property type="project" value="TreeGrafter"/>
</dbReference>
<dbReference type="PROSITE" id="PS00021">
    <property type="entry name" value="KRINGLE_1"/>
    <property type="match status" value="1"/>
</dbReference>
<comment type="caution">
    <text evidence="3">Lacks conserved residue(s) required for the propagation of feature annotation.</text>
</comment>
<dbReference type="CDD" id="cd00033">
    <property type="entry name" value="CCP"/>
    <property type="match status" value="1"/>
</dbReference>
<evidence type="ECO:0000313" key="8">
    <source>
        <dbReference type="Proteomes" id="UP000005408"/>
    </source>
</evidence>
<dbReference type="GO" id="GO:0005615">
    <property type="term" value="C:extracellular space"/>
    <property type="evidence" value="ECO:0007669"/>
    <property type="project" value="TreeGrafter"/>
</dbReference>
<dbReference type="CDD" id="cd00108">
    <property type="entry name" value="KR"/>
    <property type="match status" value="1"/>
</dbReference>
<dbReference type="Proteomes" id="UP000005408">
    <property type="component" value="Unassembled WGS sequence"/>
</dbReference>
<dbReference type="InterPro" id="IPR000001">
    <property type="entry name" value="Kringle"/>
</dbReference>
<dbReference type="PRINTS" id="PR00018">
    <property type="entry name" value="KRINGLE"/>
</dbReference>
<dbReference type="Pfam" id="PF00051">
    <property type="entry name" value="Kringle"/>
    <property type="match status" value="1"/>
</dbReference>
<dbReference type="InterPro" id="IPR038178">
    <property type="entry name" value="Kringle_sf"/>
</dbReference>
<dbReference type="SMART" id="SM00130">
    <property type="entry name" value="KR"/>
    <property type="match status" value="1"/>
</dbReference>
<evidence type="ECO:0000313" key="7">
    <source>
        <dbReference type="EnsemblMetazoa" id="G11558.1:cds"/>
    </source>
</evidence>
<evidence type="ECO:0000256" key="1">
    <source>
        <dbReference type="ARBA" id="ARBA00022572"/>
    </source>
</evidence>
<dbReference type="PANTHER" id="PTHR24261:SF7">
    <property type="entry name" value="KRINGLE DOMAIN-CONTAINING PROTEIN"/>
    <property type="match status" value="1"/>
</dbReference>
<evidence type="ECO:0000259" key="6">
    <source>
        <dbReference type="PROSITE" id="PS50923"/>
    </source>
</evidence>
<proteinExistence type="predicted"/>
<feature type="domain" description="Sushi" evidence="6">
    <location>
        <begin position="125"/>
        <end position="195"/>
    </location>
</feature>
<dbReference type="Pfam" id="PF00024">
    <property type="entry name" value="PAN_1"/>
    <property type="match status" value="1"/>
</dbReference>
<keyword evidence="2 3" id="KW-1015">Disulfide bond</keyword>
<dbReference type="Gene3D" id="2.40.20.10">
    <property type="entry name" value="Plasminogen Kringle 4"/>
    <property type="match status" value="1"/>
</dbReference>
<dbReference type="InterPro" id="IPR018056">
    <property type="entry name" value="Kringle_CS"/>
</dbReference>
<dbReference type="SUPFAM" id="SSF57414">
    <property type="entry name" value="Hairpin loop containing domain-like"/>
    <property type="match status" value="1"/>
</dbReference>
<dbReference type="InterPro" id="IPR003609">
    <property type="entry name" value="Pan_app"/>
</dbReference>
<dbReference type="AlphaFoldDB" id="A0A8W8HXF8"/>
<dbReference type="InterPro" id="IPR000436">
    <property type="entry name" value="Sushi_SCR_CCP_dom"/>
</dbReference>
<name>A0A8W8HXF8_MAGGI</name>
<feature type="disulfide bond" evidence="4">
    <location>
        <begin position="166"/>
        <end position="193"/>
    </location>
</feature>
<dbReference type="InterPro" id="IPR050759">
    <property type="entry name" value="Serine_protease_kringle"/>
</dbReference>
<dbReference type="Pfam" id="PF00084">
    <property type="entry name" value="Sushi"/>
    <property type="match status" value="1"/>
</dbReference>
<dbReference type="PROSITE" id="PS50923">
    <property type="entry name" value="SUSHI"/>
    <property type="match status" value="1"/>
</dbReference>
<dbReference type="EnsemblMetazoa" id="G11558.1">
    <property type="protein sequence ID" value="G11558.1:cds"/>
    <property type="gene ID" value="G11558"/>
</dbReference>
<evidence type="ECO:0008006" key="9">
    <source>
        <dbReference type="Google" id="ProtNLM"/>
    </source>
</evidence>